<sequence>MKKWILSGFMVGALALAGCSSSAIMKSDAGNISQDELYQAMKDKYGTQTLQQLAVEKVLAKNYSVSKSEVDARVNKTKEQIGDSFLSTLQQYGFKDENDYRNSVKLNLLEQKAVFKTIKVTDKELKQAYDDYKPEIRARHILVTDEAKANEIAAKLKSGSKFEDLAKESEDTATASKGGDLGWFGTGVMDPDFEKAAYALEKDQISDPIKSSYGYHIIQVTDKKEKKSYEEMKKTLTEQVKQSKITQDQIVKVLKDEFKKADVSISDKDLKAAAEFSAKAVQ</sequence>
<dbReference type="GO" id="GO:0003755">
    <property type="term" value="F:peptidyl-prolyl cis-trans isomerase activity"/>
    <property type="evidence" value="ECO:0007669"/>
    <property type="project" value="UniProtKB-UniRule"/>
</dbReference>
<accession>A0A942YDP4</accession>
<dbReference type="InterPro" id="IPR000297">
    <property type="entry name" value="PPIase_PpiC"/>
</dbReference>
<dbReference type="InterPro" id="IPR046357">
    <property type="entry name" value="PPIase_dom_sf"/>
</dbReference>
<proteinExistence type="inferred from homology"/>
<dbReference type="PROSITE" id="PS51257">
    <property type="entry name" value="PROKAR_LIPOPROTEIN"/>
    <property type="match status" value="1"/>
</dbReference>
<dbReference type="EMBL" id="JAGYPE010000007">
    <property type="protein sequence ID" value="MBS4186848.1"/>
    <property type="molecule type" value="Genomic_DNA"/>
</dbReference>
<comment type="similarity">
    <text evidence="5">Belongs to the PrsA family.</text>
</comment>
<gene>
    <name evidence="5" type="primary">prsA</name>
    <name evidence="9" type="ORF">KHB02_017435</name>
    <name evidence="8" type="ORF">KHB02_36365</name>
</gene>
<keyword evidence="5" id="KW-1003">Cell membrane</keyword>
<organism evidence="8">
    <name type="scientific">Neobacillus citreus</name>
    <dbReference type="NCBI Taxonomy" id="2833578"/>
    <lineage>
        <taxon>Bacteria</taxon>
        <taxon>Bacillati</taxon>
        <taxon>Bacillota</taxon>
        <taxon>Bacilli</taxon>
        <taxon>Bacillales</taxon>
        <taxon>Bacillaceae</taxon>
        <taxon>Neobacillus</taxon>
    </lineage>
</organism>
<comment type="caution">
    <text evidence="8">The sequence shown here is derived from an EMBL/GenBank/DDBJ whole genome shotgun (WGS) entry which is preliminary data.</text>
</comment>
<dbReference type="GO" id="GO:0006457">
    <property type="term" value="P:protein folding"/>
    <property type="evidence" value="ECO:0007669"/>
    <property type="project" value="UniProtKB-UniRule"/>
</dbReference>
<name>A0A942YDP4_9BACI</name>
<dbReference type="PANTHER" id="PTHR47245:SF1">
    <property type="entry name" value="FOLDASE PROTEIN PRSA"/>
    <property type="match status" value="1"/>
</dbReference>
<dbReference type="Gene3D" id="3.10.50.40">
    <property type="match status" value="1"/>
</dbReference>
<evidence type="ECO:0000256" key="4">
    <source>
        <dbReference type="ARBA" id="ARBA00023235"/>
    </source>
</evidence>
<keyword evidence="2 5" id="KW-0732">Signal</keyword>
<dbReference type="SUPFAM" id="SSF54534">
    <property type="entry name" value="FKBP-like"/>
    <property type="match status" value="1"/>
</dbReference>
<dbReference type="PROSITE" id="PS50198">
    <property type="entry name" value="PPIC_PPIASE_2"/>
    <property type="match status" value="1"/>
</dbReference>
<reference evidence="8" key="1">
    <citation type="submission" date="2021-05" db="EMBL/GenBank/DDBJ databases">
        <title>Novel Bacillus species.</title>
        <authorList>
            <person name="Liu G."/>
        </authorList>
    </citation>
    <scope>NUCLEOTIDE SEQUENCE</scope>
    <source>
        <strain evidence="8 10">FJAT-50051</strain>
    </source>
</reference>
<dbReference type="Pfam" id="PF00639">
    <property type="entry name" value="Rotamase"/>
    <property type="match status" value="1"/>
</dbReference>
<evidence type="ECO:0000313" key="10">
    <source>
        <dbReference type="Proteomes" id="UP000677265"/>
    </source>
</evidence>
<keyword evidence="3 5" id="KW-0697">Rotamase</keyword>
<comment type="function">
    <text evidence="5">Plays a major role in protein secretion by helping the post-translocational extracellular folding of several secreted proteins.</text>
</comment>
<evidence type="ECO:0000256" key="1">
    <source>
        <dbReference type="ARBA" id="ARBA00000971"/>
    </source>
</evidence>
<dbReference type="InterPro" id="IPR023059">
    <property type="entry name" value="Foldase_PrsA"/>
</dbReference>
<keyword evidence="5" id="KW-0472">Membrane</keyword>
<keyword evidence="4 5" id="KW-0413">Isomerase</keyword>
<dbReference type="EC" id="5.2.1.8" evidence="5"/>
<evidence type="ECO:0000256" key="5">
    <source>
        <dbReference type="HAMAP-Rule" id="MF_01145"/>
    </source>
</evidence>
<dbReference type="PANTHER" id="PTHR47245">
    <property type="entry name" value="PEPTIDYLPROLYL ISOMERASE"/>
    <property type="match status" value="1"/>
</dbReference>
<keyword evidence="10" id="KW-1185">Reference proteome</keyword>
<dbReference type="HAMAP" id="MF_01145">
    <property type="entry name" value="Foldase_PrsA"/>
    <property type="match status" value="1"/>
</dbReference>
<comment type="subcellular location">
    <subcellularLocation>
        <location evidence="5">Cell membrane</location>
        <topology evidence="5">Lipid-anchor</topology>
    </subcellularLocation>
</comment>
<keyword evidence="5" id="KW-0564">Palmitate</keyword>
<dbReference type="RefSeq" id="WP_213146608.1">
    <property type="nucleotide sequence ID" value="NZ_JAGYPE020000034.1"/>
</dbReference>
<feature type="chain" id="PRO_5044697388" description="Foldase protein PrsA" evidence="6">
    <location>
        <begin position="26"/>
        <end position="282"/>
    </location>
</feature>
<evidence type="ECO:0000313" key="9">
    <source>
        <dbReference type="EMBL" id="MCH6267305.1"/>
    </source>
</evidence>
<comment type="catalytic activity">
    <reaction evidence="1 5">
        <text>[protein]-peptidylproline (omega=180) = [protein]-peptidylproline (omega=0)</text>
        <dbReference type="Rhea" id="RHEA:16237"/>
        <dbReference type="Rhea" id="RHEA-COMP:10747"/>
        <dbReference type="Rhea" id="RHEA-COMP:10748"/>
        <dbReference type="ChEBI" id="CHEBI:83833"/>
        <dbReference type="ChEBI" id="CHEBI:83834"/>
        <dbReference type="EC" id="5.2.1.8"/>
    </reaction>
</comment>
<evidence type="ECO:0000313" key="8">
    <source>
        <dbReference type="EMBL" id="MBS4186848.1"/>
    </source>
</evidence>
<dbReference type="EMBL" id="JAGYPE020000034">
    <property type="protein sequence ID" value="MCH6267305.1"/>
    <property type="molecule type" value="Genomic_DNA"/>
</dbReference>
<dbReference type="Proteomes" id="UP000677265">
    <property type="component" value="Unassembled WGS sequence"/>
</dbReference>
<protein>
    <recommendedName>
        <fullName evidence="5">Foldase protein PrsA</fullName>
        <ecNumber evidence="5">5.2.1.8</ecNumber>
    </recommendedName>
</protein>
<evidence type="ECO:0000259" key="7">
    <source>
        <dbReference type="PROSITE" id="PS50198"/>
    </source>
</evidence>
<dbReference type="InterPro" id="IPR050245">
    <property type="entry name" value="PrsA_foldase"/>
</dbReference>
<feature type="signal peptide" evidence="6">
    <location>
        <begin position="1"/>
        <end position="25"/>
    </location>
</feature>
<evidence type="ECO:0000256" key="3">
    <source>
        <dbReference type="ARBA" id="ARBA00023110"/>
    </source>
</evidence>
<feature type="domain" description="PpiC" evidence="7">
    <location>
        <begin position="133"/>
        <end position="222"/>
    </location>
</feature>
<keyword evidence="5" id="KW-0449">Lipoprotein</keyword>
<evidence type="ECO:0000256" key="6">
    <source>
        <dbReference type="SAM" id="SignalP"/>
    </source>
</evidence>
<evidence type="ECO:0000256" key="2">
    <source>
        <dbReference type="ARBA" id="ARBA00022729"/>
    </source>
</evidence>
<dbReference type="GO" id="GO:0005886">
    <property type="term" value="C:plasma membrane"/>
    <property type="evidence" value="ECO:0007669"/>
    <property type="project" value="UniProtKB-SubCell"/>
</dbReference>
<dbReference type="AlphaFoldDB" id="A0A942YDP4"/>